<dbReference type="InterPro" id="IPR050525">
    <property type="entry name" value="ECM_Assembly_Org"/>
</dbReference>
<name>A0A9X0CPG4_9CNID</name>
<gene>
    <name evidence="2" type="ORF">OS493_029404</name>
</gene>
<evidence type="ECO:0000259" key="1">
    <source>
        <dbReference type="PROSITE" id="PS50234"/>
    </source>
</evidence>
<dbReference type="SUPFAM" id="SSF53300">
    <property type="entry name" value="vWA-like"/>
    <property type="match status" value="1"/>
</dbReference>
<evidence type="ECO:0000313" key="2">
    <source>
        <dbReference type="EMBL" id="KAJ7370860.1"/>
    </source>
</evidence>
<dbReference type="PANTHER" id="PTHR24020">
    <property type="entry name" value="COLLAGEN ALPHA"/>
    <property type="match status" value="1"/>
</dbReference>
<dbReference type="InterPro" id="IPR002035">
    <property type="entry name" value="VWF_A"/>
</dbReference>
<dbReference type="Pfam" id="PF00092">
    <property type="entry name" value="VWA"/>
    <property type="match status" value="1"/>
</dbReference>
<dbReference type="PANTHER" id="PTHR24020:SF20">
    <property type="entry name" value="PH DOMAIN-CONTAINING PROTEIN"/>
    <property type="match status" value="1"/>
</dbReference>
<accession>A0A9X0CPG4</accession>
<comment type="caution">
    <text evidence="2">The sequence shown here is derived from an EMBL/GenBank/DDBJ whole genome shotgun (WGS) entry which is preliminary data.</text>
</comment>
<protein>
    <recommendedName>
        <fullName evidence="1">VWFA domain-containing protein</fullName>
    </recommendedName>
</protein>
<dbReference type="Proteomes" id="UP001163046">
    <property type="component" value="Unassembled WGS sequence"/>
</dbReference>
<dbReference type="InterPro" id="IPR036465">
    <property type="entry name" value="vWFA_dom_sf"/>
</dbReference>
<keyword evidence="3" id="KW-1185">Reference proteome</keyword>
<dbReference type="PROSITE" id="PS50234">
    <property type="entry name" value="VWFA"/>
    <property type="match status" value="1"/>
</dbReference>
<sequence length="131" mass="14336">MTSGSRRCYTNVPYEGGYTYTGDALSRMGTELFPLARAGVHRILIVLTDGRAQDSVSEPAEDLRDVGVHIISVGVGNADYHELEEIASDPDDDNVFTTSFDSVVNLAGSILEDVCKGENKVYVTEKLKKYQ</sequence>
<proteinExistence type="predicted"/>
<dbReference type="OrthoDB" id="5983596at2759"/>
<organism evidence="2 3">
    <name type="scientific">Desmophyllum pertusum</name>
    <dbReference type="NCBI Taxonomy" id="174260"/>
    <lineage>
        <taxon>Eukaryota</taxon>
        <taxon>Metazoa</taxon>
        <taxon>Cnidaria</taxon>
        <taxon>Anthozoa</taxon>
        <taxon>Hexacorallia</taxon>
        <taxon>Scleractinia</taxon>
        <taxon>Caryophylliina</taxon>
        <taxon>Caryophylliidae</taxon>
        <taxon>Desmophyllum</taxon>
    </lineage>
</organism>
<evidence type="ECO:0000313" key="3">
    <source>
        <dbReference type="Proteomes" id="UP001163046"/>
    </source>
</evidence>
<reference evidence="2" key="1">
    <citation type="submission" date="2023-01" db="EMBL/GenBank/DDBJ databases">
        <title>Genome assembly of the deep-sea coral Lophelia pertusa.</title>
        <authorList>
            <person name="Herrera S."/>
            <person name="Cordes E."/>
        </authorList>
    </citation>
    <scope>NUCLEOTIDE SEQUENCE</scope>
    <source>
        <strain evidence="2">USNM1676648</strain>
        <tissue evidence="2">Polyp</tissue>
    </source>
</reference>
<dbReference type="AlphaFoldDB" id="A0A9X0CPG4"/>
<dbReference type="Gene3D" id="3.40.50.410">
    <property type="entry name" value="von Willebrand factor, type A domain"/>
    <property type="match status" value="1"/>
</dbReference>
<feature type="domain" description="VWFA" evidence="1">
    <location>
        <begin position="1"/>
        <end position="114"/>
    </location>
</feature>
<dbReference type="EMBL" id="MU826855">
    <property type="protein sequence ID" value="KAJ7370860.1"/>
    <property type="molecule type" value="Genomic_DNA"/>
</dbReference>